<feature type="region of interest" description="Disordered" evidence="1">
    <location>
        <begin position="1"/>
        <end position="27"/>
    </location>
</feature>
<gene>
    <name evidence="2" type="ORF">DNTS_008879</name>
</gene>
<dbReference type="SUPFAM" id="SSF50370">
    <property type="entry name" value="Ricin B-like lectins"/>
    <property type="match status" value="1"/>
</dbReference>
<comment type="caution">
    <text evidence="2">The sequence shown here is derived from an EMBL/GenBank/DDBJ whole genome shotgun (WGS) entry which is preliminary data.</text>
</comment>
<dbReference type="OrthoDB" id="330637at2759"/>
<dbReference type="EMBL" id="SRMA01027243">
    <property type="protein sequence ID" value="TRY57279.1"/>
    <property type="molecule type" value="Genomic_DNA"/>
</dbReference>
<reference evidence="2 3" key="1">
    <citation type="journal article" date="2019" name="Sci. Data">
        <title>Hybrid genome assembly and annotation of Danionella translucida.</title>
        <authorList>
            <person name="Kadobianskyi M."/>
            <person name="Schulze L."/>
            <person name="Schuelke M."/>
            <person name="Judkewitz B."/>
        </authorList>
    </citation>
    <scope>NUCLEOTIDE SEQUENCE [LARGE SCALE GENOMIC DNA]</scope>
    <source>
        <strain evidence="2 3">Bolton</strain>
    </source>
</reference>
<evidence type="ECO:0000256" key="1">
    <source>
        <dbReference type="SAM" id="MobiDB-lite"/>
    </source>
</evidence>
<proteinExistence type="predicted"/>
<dbReference type="Gene3D" id="2.80.10.50">
    <property type="match status" value="1"/>
</dbReference>
<keyword evidence="3" id="KW-1185">Reference proteome</keyword>
<evidence type="ECO:0000313" key="2">
    <source>
        <dbReference type="EMBL" id="TRY57279.1"/>
    </source>
</evidence>
<dbReference type="InterPro" id="IPR035992">
    <property type="entry name" value="Ricin_B-like_lectins"/>
</dbReference>
<dbReference type="PROSITE" id="PS50231">
    <property type="entry name" value="RICIN_B_LECTIN"/>
    <property type="match status" value="1"/>
</dbReference>
<organism evidence="2 3">
    <name type="scientific">Danionella cerebrum</name>
    <dbReference type="NCBI Taxonomy" id="2873325"/>
    <lineage>
        <taxon>Eukaryota</taxon>
        <taxon>Metazoa</taxon>
        <taxon>Chordata</taxon>
        <taxon>Craniata</taxon>
        <taxon>Vertebrata</taxon>
        <taxon>Euteleostomi</taxon>
        <taxon>Actinopterygii</taxon>
        <taxon>Neopterygii</taxon>
        <taxon>Teleostei</taxon>
        <taxon>Ostariophysi</taxon>
        <taxon>Cypriniformes</taxon>
        <taxon>Danionidae</taxon>
        <taxon>Danioninae</taxon>
        <taxon>Danionella</taxon>
    </lineage>
</organism>
<accession>A0A553MVT1</accession>
<protein>
    <submittedName>
        <fullName evidence="2">Uncharacterized protein</fullName>
    </submittedName>
</protein>
<sequence length="74" mass="8406">MGGLQVTRQEQSRQDFGSGRDHESEPLTHLTLLHVNSQQCLDMPSEEEKTLPALRDCSGQRSQQWILRNMTLGV</sequence>
<dbReference type="Proteomes" id="UP000316079">
    <property type="component" value="Unassembled WGS sequence"/>
</dbReference>
<name>A0A553MVT1_9TELE</name>
<dbReference type="AlphaFoldDB" id="A0A553MVT1"/>
<feature type="compositionally biased region" description="Basic and acidic residues" evidence="1">
    <location>
        <begin position="10"/>
        <end position="26"/>
    </location>
</feature>
<evidence type="ECO:0000313" key="3">
    <source>
        <dbReference type="Proteomes" id="UP000316079"/>
    </source>
</evidence>